<accession>A0ABW5XBA2</accession>
<keyword evidence="2" id="KW-0680">Restriction system</keyword>
<dbReference type="SUPFAM" id="SSF116734">
    <property type="entry name" value="DNA methylase specificity domain"/>
    <property type="match status" value="2"/>
</dbReference>
<proteinExistence type="inferred from homology"/>
<keyword evidence="3" id="KW-0238">DNA-binding</keyword>
<name>A0ABW5XBA2_9MICO</name>
<dbReference type="InterPro" id="IPR000055">
    <property type="entry name" value="Restrct_endonuc_typeI_TRD"/>
</dbReference>
<keyword evidence="5" id="KW-0255">Endonuclease</keyword>
<evidence type="ECO:0000256" key="2">
    <source>
        <dbReference type="ARBA" id="ARBA00022747"/>
    </source>
</evidence>
<reference evidence="6" key="1">
    <citation type="journal article" date="2019" name="Int. J. Syst. Evol. Microbiol.">
        <title>The Global Catalogue of Microorganisms (GCM) 10K type strain sequencing project: providing services to taxonomists for standard genome sequencing and annotation.</title>
        <authorList>
            <consortium name="The Broad Institute Genomics Platform"/>
            <consortium name="The Broad Institute Genome Sequencing Center for Infectious Disease"/>
            <person name="Wu L."/>
            <person name="Ma J."/>
        </authorList>
    </citation>
    <scope>NUCLEOTIDE SEQUENCE [LARGE SCALE GENOMIC DNA]</scope>
    <source>
        <strain evidence="6">KCTC 33576</strain>
    </source>
</reference>
<dbReference type="GO" id="GO:0016787">
    <property type="term" value="F:hydrolase activity"/>
    <property type="evidence" value="ECO:0007669"/>
    <property type="project" value="UniProtKB-KW"/>
</dbReference>
<dbReference type="EC" id="3.1.21.-" evidence="5"/>
<evidence type="ECO:0000313" key="6">
    <source>
        <dbReference type="Proteomes" id="UP001597391"/>
    </source>
</evidence>
<dbReference type="Gene3D" id="3.90.220.20">
    <property type="entry name" value="DNA methylase specificity domains"/>
    <property type="match status" value="2"/>
</dbReference>
<keyword evidence="5" id="KW-0540">Nuclease</keyword>
<dbReference type="CDD" id="cd17253">
    <property type="entry name" value="RMtype1_S_Eco933I-TRD2-CR2_like"/>
    <property type="match status" value="1"/>
</dbReference>
<organism evidence="5 6">
    <name type="scientific">Populibacterium corticicola</name>
    <dbReference type="NCBI Taxonomy" id="1812826"/>
    <lineage>
        <taxon>Bacteria</taxon>
        <taxon>Bacillati</taxon>
        <taxon>Actinomycetota</taxon>
        <taxon>Actinomycetes</taxon>
        <taxon>Micrococcales</taxon>
        <taxon>Jonesiaceae</taxon>
        <taxon>Populibacterium</taxon>
    </lineage>
</organism>
<evidence type="ECO:0000313" key="5">
    <source>
        <dbReference type="EMBL" id="MFD2839235.1"/>
    </source>
</evidence>
<comment type="caution">
    <text evidence="5">The sequence shown here is derived from an EMBL/GenBank/DDBJ whole genome shotgun (WGS) entry which is preliminary data.</text>
</comment>
<dbReference type="Proteomes" id="UP001597391">
    <property type="component" value="Unassembled WGS sequence"/>
</dbReference>
<evidence type="ECO:0000259" key="4">
    <source>
        <dbReference type="Pfam" id="PF01420"/>
    </source>
</evidence>
<dbReference type="PANTHER" id="PTHR30408:SF12">
    <property type="entry name" value="TYPE I RESTRICTION ENZYME MJAVIII SPECIFICITY SUBUNIT"/>
    <property type="match status" value="1"/>
</dbReference>
<dbReference type="InterPro" id="IPR044946">
    <property type="entry name" value="Restrct_endonuc_typeI_TRD_sf"/>
</dbReference>
<evidence type="ECO:0000256" key="1">
    <source>
        <dbReference type="ARBA" id="ARBA00010923"/>
    </source>
</evidence>
<dbReference type="Pfam" id="PF01420">
    <property type="entry name" value="Methylase_S"/>
    <property type="match status" value="1"/>
</dbReference>
<dbReference type="InterPro" id="IPR052021">
    <property type="entry name" value="Type-I_RS_S_subunit"/>
</dbReference>
<feature type="domain" description="Type I restriction modification DNA specificity" evidence="4">
    <location>
        <begin position="2"/>
        <end position="157"/>
    </location>
</feature>
<gene>
    <name evidence="5" type="ORF">ACFSYH_01455</name>
</gene>
<dbReference type="CDD" id="cd17513">
    <property type="entry name" value="RMtype1_S_AveSPN6ORF1907P_TRD2-CR2_like"/>
    <property type="match status" value="1"/>
</dbReference>
<protein>
    <submittedName>
        <fullName evidence="5">Restriction endonuclease subunit S</fullName>
        <ecNumber evidence="5">3.1.21.-</ecNumber>
    </submittedName>
</protein>
<keyword evidence="5" id="KW-0378">Hydrolase</keyword>
<comment type="similarity">
    <text evidence="1">Belongs to the type-I restriction system S methylase family.</text>
</comment>
<sequence>MVKLGDVCSFISGGTPSKKNLDFYGGDIPWVTGADLSTDGWIHPRHFITTEAVARSAASVVEAGTVLLVTRTAVGKVVVADRPLAFSQDVTALKSAESVDTRYLVHFLHSQAENLKVQSRGATIKGVTRDVVKNLQLRLPELEEQRRIAAILDKADEVRAKRQQMLDHLDTLPQAIFHDMFANAEMVATLGELAVVSSGITKGRKSTSELVEVPYLAVSNVQAGHLKLDVVKTIAASEMEIQRYMLREGDVVLTEGGDPDKLGRGTVWRSQIPVCIHQNHVFRVRFQDDSRILPDFFAAFLDSPDCRKYFLRSAKQTTGIASINMTQLRGLPVAVPEPSEQKLFVRRIALVNEYQNLVQQQLSLDSDVFAALQAKAFRGEL</sequence>
<dbReference type="RefSeq" id="WP_377464676.1">
    <property type="nucleotide sequence ID" value="NZ_JBHUOP010000001.1"/>
</dbReference>
<keyword evidence="6" id="KW-1185">Reference proteome</keyword>
<dbReference type="PANTHER" id="PTHR30408">
    <property type="entry name" value="TYPE-1 RESTRICTION ENZYME ECOKI SPECIFICITY PROTEIN"/>
    <property type="match status" value="1"/>
</dbReference>
<dbReference type="GO" id="GO:0004519">
    <property type="term" value="F:endonuclease activity"/>
    <property type="evidence" value="ECO:0007669"/>
    <property type="project" value="UniProtKB-KW"/>
</dbReference>
<dbReference type="EMBL" id="JBHUOP010000001">
    <property type="protein sequence ID" value="MFD2839235.1"/>
    <property type="molecule type" value="Genomic_DNA"/>
</dbReference>
<evidence type="ECO:0000256" key="3">
    <source>
        <dbReference type="ARBA" id="ARBA00023125"/>
    </source>
</evidence>